<dbReference type="Gene3D" id="3.40.50.300">
    <property type="entry name" value="P-loop containing nucleotide triphosphate hydrolases"/>
    <property type="match status" value="1"/>
</dbReference>
<dbReference type="GO" id="GO:0006886">
    <property type="term" value="P:intracellular protein transport"/>
    <property type="evidence" value="ECO:0007669"/>
    <property type="project" value="InterPro"/>
</dbReference>
<dbReference type="PROSITE" id="PS00300">
    <property type="entry name" value="SRP54"/>
    <property type="match status" value="1"/>
</dbReference>
<evidence type="ECO:0000256" key="1">
    <source>
        <dbReference type="ARBA" id="ARBA00004397"/>
    </source>
</evidence>
<dbReference type="Pfam" id="PF04086">
    <property type="entry name" value="SRP-alpha_N"/>
    <property type="match status" value="2"/>
</dbReference>
<dbReference type="GO" id="GO:0006614">
    <property type="term" value="P:SRP-dependent cotranslational protein targeting to membrane"/>
    <property type="evidence" value="ECO:0007669"/>
    <property type="project" value="InterPro"/>
</dbReference>
<keyword evidence="7" id="KW-0675">Receptor</keyword>
<evidence type="ECO:0000313" key="11">
    <source>
        <dbReference type="Proteomes" id="UP000789739"/>
    </source>
</evidence>
<dbReference type="InterPro" id="IPR007222">
    <property type="entry name" value="Sig_recog_particle_rcpt_asu_N"/>
</dbReference>
<dbReference type="AlphaFoldDB" id="A0A9N9AMB1"/>
<evidence type="ECO:0000313" key="10">
    <source>
        <dbReference type="EMBL" id="CAG8534077.1"/>
    </source>
</evidence>
<dbReference type="InterPro" id="IPR013822">
    <property type="entry name" value="Signal_recog_particl_SRP54_hlx"/>
</dbReference>
<dbReference type="FunFam" id="3.40.50.300:FF:000188">
    <property type="entry name" value="signal recognition particle receptor subunit alpha"/>
    <property type="match status" value="1"/>
</dbReference>
<dbReference type="InterPro" id="IPR027417">
    <property type="entry name" value="P-loop_NTPase"/>
</dbReference>
<dbReference type="GO" id="GO:0005525">
    <property type="term" value="F:GTP binding"/>
    <property type="evidence" value="ECO:0007669"/>
    <property type="project" value="UniProtKB-KW"/>
</dbReference>
<dbReference type="GO" id="GO:0003924">
    <property type="term" value="F:GTPase activity"/>
    <property type="evidence" value="ECO:0007669"/>
    <property type="project" value="InterPro"/>
</dbReference>
<dbReference type="CDD" id="cd17876">
    <property type="entry name" value="SRalpha_C"/>
    <property type="match status" value="1"/>
</dbReference>
<dbReference type="GO" id="GO:0005785">
    <property type="term" value="C:signal recognition particle receptor complex"/>
    <property type="evidence" value="ECO:0007669"/>
    <property type="project" value="InterPro"/>
</dbReference>
<dbReference type="PANTHER" id="PTHR43134:SF1">
    <property type="entry name" value="SIGNAL RECOGNITION PARTICLE RECEPTOR SUBUNIT ALPHA"/>
    <property type="match status" value="1"/>
</dbReference>
<evidence type="ECO:0000256" key="8">
    <source>
        <dbReference type="SAM" id="MobiDB-lite"/>
    </source>
</evidence>
<accession>A0A9N9AMB1</accession>
<dbReference type="Proteomes" id="UP000789739">
    <property type="component" value="Unassembled WGS sequence"/>
</dbReference>
<feature type="domain" description="SRP54-type proteins GTP-binding" evidence="9">
    <location>
        <begin position="518"/>
        <end position="531"/>
    </location>
</feature>
<comment type="similarity">
    <text evidence="2">Belongs to the GTP-binding SRP family.</text>
</comment>
<comment type="subcellular location">
    <subcellularLocation>
        <location evidence="1">Endoplasmic reticulum membrane</location>
        <topology evidence="1">Peripheral membrane protein</topology>
        <orientation evidence="1">Cytoplasmic side</orientation>
    </subcellularLocation>
</comment>
<evidence type="ECO:0000256" key="6">
    <source>
        <dbReference type="ARBA" id="ARBA00023136"/>
    </source>
</evidence>
<evidence type="ECO:0000256" key="3">
    <source>
        <dbReference type="ARBA" id="ARBA00022741"/>
    </source>
</evidence>
<proteinExistence type="inferred from homology"/>
<dbReference type="OrthoDB" id="1727884at2759"/>
<evidence type="ECO:0000256" key="2">
    <source>
        <dbReference type="ARBA" id="ARBA00008531"/>
    </source>
</evidence>
<feature type="region of interest" description="Disordered" evidence="8">
    <location>
        <begin position="150"/>
        <end position="193"/>
    </location>
</feature>
<protein>
    <submittedName>
        <fullName evidence="10">4649_t:CDS:1</fullName>
    </submittedName>
</protein>
<dbReference type="Pfam" id="PF00448">
    <property type="entry name" value="SRP54"/>
    <property type="match status" value="1"/>
</dbReference>
<dbReference type="SUPFAM" id="SSF47364">
    <property type="entry name" value="Domain of the SRP/SRP receptor G-proteins"/>
    <property type="match status" value="1"/>
</dbReference>
<evidence type="ECO:0000256" key="4">
    <source>
        <dbReference type="ARBA" id="ARBA00022824"/>
    </source>
</evidence>
<dbReference type="Gene3D" id="3.30.450.60">
    <property type="match status" value="1"/>
</dbReference>
<sequence length="546" mass="61188">MLDFFTILTKGGIVLWSRTFARVQTSPVDPLIKEVLIEERAGKSEYVKDSYCLKWTFANELELIFVVAYQKILQLAYIDELLSTVKKYFCDKFAALIRDTSKIHDFEFDNDFDIIRARLERKGEQERRQAPRKFDQTKKYKATLDAAKTGNDVSDLRNPQEAVSENQGAFTANKNSLARDQSQTRKKVMRKWDDKVSKEEAASLDYSNSKNSELDSAEVIRNFVDESKLGRHFQDGRYENITGQKELTERDLAPVMANMREHLIKKNVAADIASHLCDSITKNLVGQKLGSFRSVHSAVKLSMEASLTKILTPKTSVDLLRDIAQAQSESRPYSICFIGVNGVGKSTNLSKTCFWLLQNNLRVLIAACDTFRSGAVEQLRVHVRNLNMLGQGKGVELYERGYGKDAAGIAKDAISYAKANRFDVVLIDTAGRMQDNEPLMRALAKLVTVNDPDKIIFVGEALVGNEAVDQLTKFNQALKDFSGLQSPRQIDGIILTKFDTIDDKVGAALSMTYTTGQPILFVGTGQTYTDLKNMKIGHVVQSLIKG</sequence>
<dbReference type="InterPro" id="IPR042101">
    <property type="entry name" value="SRP54_N_sf"/>
</dbReference>
<keyword evidence="3" id="KW-0547">Nucleotide-binding</keyword>
<dbReference type="CDD" id="cd14826">
    <property type="entry name" value="SR_alpha_SRX"/>
    <property type="match status" value="1"/>
</dbReference>
<dbReference type="Pfam" id="PF02881">
    <property type="entry name" value="SRP54_N"/>
    <property type="match status" value="1"/>
</dbReference>
<gene>
    <name evidence="10" type="ORF">PBRASI_LOCUS4254</name>
</gene>
<dbReference type="GO" id="GO:0005047">
    <property type="term" value="F:signal recognition particle binding"/>
    <property type="evidence" value="ECO:0007669"/>
    <property type="project" value="InterPro"/>
</dbReference>
<dbReference type="PANTHER" id="PTHR43134">
    <property type="entry name" value="SIGNAL RECOGNITION PARTICLE RECEPTOR SUBUNIT ALPHA"/>
    <property type="match status" value="1"/>
</dbReference>
<dbReference type="InterPro" id="IPR000897">
    <property type="entry name" value="SRP54_GTPase_dom"/>
</dbReference>
<feature type="compositionally biased region" description="Polar residues" evidence="8">
    <location>
        <begin position="161"/>
        <end position="181"/>
    </location>
</feature>
<dbReference type="EMBL" id="CAJVPI010000429">
    <property type="protein sequence ID" value="CAG8534077.1"/>
    <property type="molecule type" value="Genomic_DNA"/>
</dbReference>
<dbReference type="InterPro" id="IPR011012">
    <property type="entry name" value="Longin-like_dom_sf"/>
</dbReference>
<evidence type="ECO:0000256" key="5">
    <source>
        <dbReference type="ARBA" id="ARBA00023134"/>
    </source>
</evidence>
<dbReference type="Gene3D" id="1.20.120.140">
    <property type="entry name" value="Signal recognition particle SRP54, nucleotide-binding domain"/>
    <property type="match status" value="1"/>
</dbReference>
<keyword evidence="5" id="KW-0342">GTP-binding</keyword>
<dbReference type="SMART" id="SM00382">
    <property type="entry name" value="AAA"/>
    <property type="match status" value="1"/>
</dbReference>
<dbReference type="SUPFAM" id="SSF52540">
    <property type="entry name" value="P-loop containing nucleoside triphosphate hydrolases"/>
    <property type="match status" value="1"/>
</dbReference>
<reference evidence="10" key="1">
    <citation type="submission" date="2021-06" db="EMBL/GenBank/DDBJ databases">
        <authorList>
            <person name="Kallberg Y."/>
            <person name="Tangrot J."/>
            <person name="Rosling A."/>
        </authorList>
    </citation>
    <scope>NUCLEOTIDE SEQUENCE</scope>
    <source>
        <strain evidence="10">BR232B</strain>
    </source>
</reference>
<comment type="caution">
    <text evidence="10">The sequence shown here is derived from an EMBL/GenBank/DDBJ whole genome shotgun (WGS) entry which is preliminary data.</text>
</comment>
<dbReference type="InterPro" id="IPR036225">
    <property type="entry name" value="SRP/SRP_N"/>
</dbReference>
<dbReference type="SUPFAM" id="SSF64356">
    <property type="entry name" value="SNARE-like"/>
    <property type="match status" value="1"/>
</dbReference>
<evidence type="ECO:0000259" key="9">
    <source>
        <dbReference type="PROSITE" id="PS00300"/>
    </source>
</evidence>
<organism evidence="10 11">
    <name type="scientific">Paraglomus brasilianum</name>
    <dbReference type="NCBI Taxonomy" id="144538"/>
    <lineage>
        <taxon>Eukaryota</taxon>
        <taxon>Fungi</taxon>
        <taxon>Fungi incertae sedis</taxon>
        <taxon>Mucoromycota</taxon>
        <taxon>Glomeromycotina</taxon>
        <taxon>Glomeromycetes</taxon>
        <taxon>Paraglomerales</taxon>
        <taxon>Paraglomeraceae</taxon>
        <taxon>Paraglomus</taxon>
    </lineage>
</organism>
<keyword evidence="11" id="KW-1185">Reference proteome</keyword>
<keyword evidence="4" id="KW-0256">Endoplasmic reticulum</keyword>
<dbReference type="InterPro" id="IPR003593">
    <property type="entry name" value="AAA+_ATPase"/>
</dbReference>
<evidence type="ECO:0000256" key="7">
    <source>
        <dbReference type="ARBA" id="ARBA00023170"/>
    </source>
</evidence>
<keyword evidence="6" id="KW-0472">Membrane</keyword>
<name>A0A9N9AMB1_9GLOM</name>
<dbReference type="SMART" id="SM00963">
    <property type="entry name" value="SRP54_N"/>
    <property type="match status" value="1"/>
</dbReference>
<dbReference type="SMART" id="SM00962">
    <property type="entry name" value="SRP54"/>
    <property type="match status" value="1"/>
</dbReference>